<reference evidence="3 4" key="1">
    <citation type="journal article" date="2014" name="Genome Biol. Evol.">
        <title>Phylogenomics of "Candidatus Hepatoplasma crinochetorum," a Lineage of Mollicutes Associated with Noninsect Arthropods.</title>
        <authorList>
            <person name="Leclercq S."/>
            <person name="Dittmer J."/>
            <person name="Bouchon D."/>
            <person name="Cordaux R."/>
        </authorList>
    </citation>
    <scope>NUCLEOTIDE SEQUENCE [LARGE SCALE GENOMIC DNA]</scope>
    <source>
        <strain evidence="3 4">Av</strain>
    </source>
</reference>
<dbReference type="HOGENOM" id="CLU_012307_0_0_14"/>
<keyword evidence="4" id="KW-1185">Reference proteome</keyword>
<keyword evidence="1" id="KW-0677">Repeat</keyword>
<dbReference type="OrthoDB" id="383862at2"/>
<evidence type="ECO:0000256" key="2">
    <source>
        <dbReference type="SAM" id="Phobius"/>
    </source>
</evidence>
<dbReference type="eggNOG" id="COG5184">
    <property type="taxonomic scope" value="Bacteria"/>
</dbReference>
<dbReference type="PANTHER" id="PTHR22870">
    <property type="entry name" value="REGULATOR OF CHROMOSOME CONDENSATION"/>
    <property type="match status" value="1"/>
</dbReference>
<keyword evidence="2" id="KW-0812">Transmembrane</keyword>
<proteinExistence type="predicted"/>
<dbReference type="InterPro" id="IPR051210">
    <property type="entry name" value="Ub_ligase/GEF_domain"/>
</dbReference>
<accession>W8GJA0</accession>
<dbReference type="KEGG" id="hcr:X271_00213"/>
<sequence length="973" mass="108239">MKKFSILFLIPILLLGIKTPKLKELNDIEISQNDTIISLSLNSYHSGITVNTNNDGYADTLYMWGDNSFGQLGDGTTEDSLVPIKIIPQGQADWSGNLIDLSLGDSHSGVTVDTDLDGYADTLYIWGSDKFGQIGNGSISNNILIPIKITPQGQTDWSGNLIDLSLGDYNSGVTVDTDLDGYADTLYMWGLNNSGQIGNGSSGNNISIPTKITPQGQTDWGGNLIDLSLGYNHTGVTVDTDLDGFGDTLYMWGDNTYGQIGNGSNGNNILIPTKIAPQGQTDWGGYLIDLSLGNTNTGILIDSDFDQNADTLYIWGDNLYGQIGDGTTKDSLVPKKITPQGQTDWGGNLIDLALGPSTRSAGVLVDVNNDQNADTLYMWGDNSSGQLGDGTTKVSSIPKKITPQGQTDWSGNLIDLSLGSSHSGVIVDIDFDGYADTLYMWGYNAFGQLGDGTTISESYPKLIISSSPFFIKNLDFFSYNNKIEFNLEIDDYQNIINEAPEVILTDQNDIQYQTTFIADKSNIDNDQYYYQVNNTLYGDSYNFTEILINDNSFNIEQNQILTDYLISNYSFISSTEEEAILSLDLSQNSDNFNLDNYTNEQKQINVNYTNLDNNINNSQQFILDQTNQIKLINLNAETNYQIDSIQYFYEDGNYKYTIDQEAMQFQTIPANPIILADSILIIENSITANSFQYTIEINNLKINETKDNFTQYDINNGIWLIDENGESYNSSFIDAKLITNGEINGTQNYQLTFLQENLISGQTYNFTGIGFNDPNGSNPDTVNFSNLIIVETTLVNKAFVDNSFLIDQNSITTNSFQYTIEIDNLILSNDLEEEPIFSNFDLNGILYLKDQNNNIYSSYYISNSALNLGIGEEEGTFKYQFRFEVNNLEPNTNYNFISLSFTDNFDDTSLDISENGQIITDSNASAKIIIYTIIIILILIILLTIILLFIDLKMKNKTKRMAEALDNPDNYNN</sequence>
<dbReference type="Gene3D" id="2.130.10.30">
    <property type="entry name" value="Regulator of chromosome condensation 1/beta-lactamase-inhibitor protein II"/>
    <property type="match status" value="2"/>
</dbReference>
<evidence type="ECO:0000313" key="3">
    <source>
        <dbReference type="EMBL" id="AHK22322.1"/>
    </source>
</evidence>
<keyword evidence="2" id="KW-1133">Transmembrane helix</keyword>
<dbReference type="Pfam" id="PF00415">
    <property type="entry name" value="RCC1"/>
    <property type="match status" value="6"/>
</dbReference>
<gene>
    <name evidence="3" type="ORF">X271_00213</name>
</gene>
<dbReference type="EMBL" id="CP006932">
    <property type="protein sequence ID" value="AHK22322.1"/>
    <property type="molecule type" value="Genomic_DNA"/>
</dbReference>
<dbReference type="RefSeq" id="WP_025208622.1">
    <property type="nucleotide sequence ID" value="NZ_CP006932.1"/>
</dbReference>
<evidence type="ECO:0000256" key="1">
    <source>
        <dbReference type="ARBA" id="ARBA00022737"/>
    </source>
</evidence>
<protein>
    <submittedName>
        <fullName evidence="3">Regulator of chromosome condensation (RCC1) repeat protein</fullName>
    </submittedName>
</protein>
<organism evidence="3 4">
    <name type="scientific">Candidatus Hepatoplasma crinochetorum Av</name>
    <dbReference type="NCBI Taxonomy" id="1427984"/>
    <lineage>
        <taxon>Bacteria</taxon>
        <taxon>Bacillati</taxon>
        <taxon>Mycoplasmatota</taxon>
        <taxon>Mollicutes</taxon>
        <taxon>Candidatus Hepatoplasmataceae</taxon>
        <taxon>Candidatus Hepatoplasma</taxon>
    </lineage>
</organism>
<dbReference type="STRING" id="1427984.X271_00213"/>
<dbReference type="InterPro" id="IPR009091">
    <property type="entry name" value="RCC1/BLIP-II"/>
</dbReference>
<keyword evidence="2" id="KW-0472">Membrane</keyword>
<dbReference type="PATRIC" id="fig|1427984.3.peg.200"/>
<dbReference type="AlphaFoldDB" id="W8GJA0"/>
<feature type="transmembrane region" description="Helical" evidence="2">
    <location>
        <begin position="928"/>
        <end position="950"/>
    </location>
</feature>
<evidence type="ECO:0000313" key="4">
    <source>
        <dbReference type="Proteomes" id="UP000019450"/>
    </source>
</evidence>
<name>W8GJA0_9MOLU</name>
<dbReference type="InterPro" id="IPR000408">
    <property type="entry name" value="Reg_chr_condens"/>
</dbReference>
<dbReference type="Proteomes" id="UP000019450">
    <property type="component" value="Chromosome"/>
</dbReference>
<dbReference type="PROSITE" id="PS50012">
    <property type="entry name" value="RCC1_3"/>
    <property type="match status" value="5"/>
</dbReference>
<dbReference type="SUPFAM" id="SSF50985">
    <property type="entry name" value="RCC1/BLIP-II"/>
    <property type="match status" value="2"/>
</dbReference>
<dbReference type="PANTHER" id="PTHR22870:SF408">
    <property type="entry name" value="OS09G0560450 PROTEIN"/>
    <property type="match status" value="1"/>
</dbReference>